<dbReference type="EMBL" id="BNBI01000004">
    <property type="protein sequence ID" value="GHE98839.1"/>
    <property type="molecule type" value="Genomic_DNA"/>
</dbReference>
<accession>A0A919E0R6</accession>
<name>A0A919E0R6_9ACTN</name>
<feature type="compositionally biased region" description="Low complexity" evidence="1">
    <location>
        <begin position="77"/>
        <end position="93"/>
    </location>
</feature>
<keyword evidence="3" id="KW-1185">Reference proteome</keyword>
<evidence type="ECO:0000313" key="2">
    <source>
        <dbReference type="EMBL" id="GHE98839.1"/>
    </source>
</evidence>
<dbReference type="Proteomes" id="UP000630718">
    <property type="component" value="Unassembled WGS sequence"/>
</dbReference>
<sequence length="114" mass="11918">MTSAIAASIPRTRPDRSALQGYAACDPAGRDLQLLVSLVGTHGVDEADEAVPRLGAAPRAQDGVSTVDKARRVWRRSSSPPTSSAPSTPIQSSRNCQISPSALFRVHVGLGGRT</sequence>
<dbReference type="AlphaFoldDB" id="A0A919E0R6"/>
<evidence type="ECO:0000256" key="1">
    <source>
        <dbReference type="SAM" id="MobiDB-lite"/>
    </source>
</evidence>
<comment type="caution">
    <text evidence="2">The sequence shown here is derived from an EMBL/GenBank/DDBJ whole genome shotgun (WGS) entry which is preliminary data.</text>
</comment>
<protein>
    <submittedName>
        <fullName evidence="2">Uncharacterized protein</fullName>
    </submittedName>
</protein>
<proteinExistence type="predicted"/>
<evidence type="ECO:0000313" key="3">
    <source>
        <dbReference type="Proteomes" id="UP000630718"/>
    </source>
</evidence>
<reference evidence="2" key="1">
    <citation type="journal article" date="2014" name="Int. J. Syst. Evol. Microbiol.">
        <title>Complete genome sequence of Corynebacterium casei LMG S-19264T (=DSM 44701T), isolated from a smear-ripened cheese.</title>
        <authorList>
            <consortium name="US DOE Joint Genome Institute (JGI-PGF)"/>
            <person name="Walter F."/>
            <person name="Albersmeier A."/>
            <person name="Kalinowski J."/>
            <person name="Ruckert C."/>
        </authorList>
    </citation>
    <scope>NUCLEOTIDE SEQUENCE</scope>
    <source>
        <strain evidence="2">JCM 4477</strain>
    </source>
</reference>
<reference evidence="2" key="2">
    <citation type="submission" date="2020-09" db="EMBL/GenBank/DDBJ databases">
        <authorList>
            <person name="Sun Q."/>
            <person name="Ohkuma M."/>
        </authorList>
    </citation>
    <scope>NUCLEOTIDE SEQUENCE</scope>
    <source>
        <strain evidence="2">JCM 4477</strain>
    </source>
</reference>
<gene>
    <name evidence="2" type="ORF">GCM10018772_24170</name>
</gene>
<feature type="region of interest" description="Disordered" evidence="1">
    <location>
        <begin position="57"/>
        <end position="96"/>
    </location>
</feature>
<organism evidence="2 3">
    <name type="scientific">Streptomyces fumanus</name>
    <dbReference type="NCBI Taxonomy" id="67302"/>
    <lineage>
        <taxon>Bacteria</taxon>
        <taxon>Bacillati</taxon>
        <taxon>Actinomycetota</taxon>
        <taxon>Actinomycetes</taxon>
        <taxon>Kitasatosporales</taxon>
        <taxon>Streptomycetaceae</taxon>
        <taxon>Streptomyces</taxon>
    </lineage>
</organism>